<dbReference type="EMBL" id="JACSQA010000001">
    <property type="protein sequence ID" value="MBD8025301.1"/>
    <property type="molecule type" value="Genomic_DNA"/>
</dbReference>
<dbReference type="RefSeq" id="WP_191705853.1">
    <property type="nucleotide sequence ID" value="NZ_JACSQA010000001.1"/>
</dbReference>
<accession>A0ABR8X8R7</accession>
<reference evidence="1 2" key="1">
    <citation type="submission" date="2020-08" db="EMBL/GenBank/DDBJ databases">
        <title>A Genomic Blueprint of the Chicken Gut Microbiome.</title>
        <authorList>
            <person name="Gilroy R."/>
            <person name="Ravi A."/>
            <person name="Getino M."/>
            <person name="Pursley I."/>
            <person name="Horton D.L."/>
            <person name="Alikhan N.-F."/>
            <person name="Baker D."/>
            <person name="Gharbi K."/>
            <person name="Hall N."/>
            <person name="Watson M."/>
            <person name="Adriaenssens E.M."/>
            <person name="Foster-Nyarko E."/>
            <person name="Jarju S."/>
            <person name="Secka A."/>
            <person name="Antonio M."/>
            <person name="Oren A."/>
            <person name="Chaudhuri R."/>
            <person name="La Ragione R.M."/>
            <person name="Hildebrand F."/>
            <person name="Pallen M.J."/>
        </authorList>
    </citation>
    <scope>NUCLEOTIDE SEQUENCE [LARGE SCALE GENOMIC DNA]</scope>
    <source>
        <strain evidence="1 2">Re31</strain>
    </source>
</reference>
<gene>
    <name evidence="1" type="ORF">H9636_01395</name>
</gene>
<proteinExistence type="predicted"/>
<keyword evidence="2" id="KW-1185">Reference proteome</keyword>
<dbReference type="Proteomes" id="UP000640930">
    <property type="component" value="Unassembled WGS sequence"/>
</dbReference>
<sequence>MQKTIPLILLFAVFFYGTNHETVYSKNDSPQPMEEIYPEIGYKTVEGATKDFEKHFKKELKLPLRVPPISFTHQFGRFSNLSGEMNDHFEITMISDQFAQHHYKIIVRSIKYKVSFDKYISEVFKLKNGSEAAYIEDPNIGFNLLVFERDGWQYVLSIDSDVVDKVAAEVLVQIANSIDYTTKAESF</sequence>
<name>A0ABR8X8R7_9BACL</name>
<organism evidence="1 2">
    <name type="scientific">Ureibacillus galli</name>
    <dbReference type="NCBI Taxonomy" id="2762222"/>
    <lineage>
        <taxon>Bacteria</taxon>
        <taxon>Bacillati</taxon>
        <taxon>Bacillota</taxon>
        <taxon>Bacilli</taxon>
        <taxon>Bacillales</taxon>
        <taxon>Caryophanaceae</taxon>
        <taxon>Ureibacillus</taxon>
    </lineage>
</organism>
<comment type="caution">
    <text evidence="1">The sequence shown here is derived from an EMBL/GenBank/DDBJ whole genome shotgun (WGS) entry which is preliminary data.</text>
</comment>
<protein>
    <recommendedName>
        <fullName evidence="3">DUF4367 domain-containing protein</fullName>
    </recommendedName>
</protein>
<evidence type="ECO:0000313" key="1">
    <source>
        <dbReference type="EMBL" id="MBD8025301.1"/>
    </source>
</evidence>
<evidence type="ECO:0008006" key="3">
    <source>
        <dbReference type="Google" id="ProtNLM"/>
    </source>
</evidence>
<evidence type="ECO:0000313" key="2">
    <source>
        <dbReference type="Proteomes" id="UP000640930"/>
    </source>
</evidence>